<dbReference type="InterPro" id="IPR020845">
    <property type="entry name" value="AMP-binding_CS"/>
</dbReference>
<dbReference type="PANTHER" id="PTHR43107:SF6">
    <property type="entry name" value="ACYL-COA SYNTHETASE FAMILY PROTEIN (CEFD1), PUTATIVE (AFU_ORTHOLOGUE AFUA_6G03630)-RELATED"/>
    <property type="match status" value="1"/>
</dbReference>
<gene>
    <name evidence="5" type="ORF">TT172_LOCUS48</name>
</gene>
<dbReference type="InterPro" id="IPR000873">
    <property type="entry name" value="AMP-dep_synth/lig_dom"/>
</dbReference>
<accession>A0A446B569</accession>
<evidence type="ECO:0000313" key="5">
    <source>
        <dbReference type="EMBL" id="SPQ17629.1"/>
    </source>
</evidence>
<dbReference type="InterPro" id="IPR045851">
    <property type="entry name" value="AMP-bd_C_sf"/>
</dbReference>
<dbReference type="GO" id="GO:0009898">
    <property type="term" value="C:cytoplasmic side of plasma membrane"/>
    <property type="evidence" value="ECO:0007669"/>
    <property type="project" value="TreeGrafter"/>
</dbReference>
<dbReference type="SUPFAM" id="SSF56801">
    <property type="entry name" value="Acetyl-CoA synthetase-like"/>
    <property type="match status" value="1"/>
</dbReference>
<dbReference type="Pfam" id="PF00501">
    <property type="entry name" value="AMP-binding"/>
    <property type="match status" value="1"/>
</dbReference>
<evidence type="ECO:0000256" key="1">
    <source>
        <dbReference type="ARBA" id="ARBA00006432"/>
    </source>
</evidence>
<dbReference type="GO" id="GO:0044539">
    <property type="term" value="P:long-chain fatty acid import into cell"/>
    <property type="evidence" value="ECO:0007669"/>
    <property type="project" value="TreeGrafter"/>
</dbReference>
<feature type="region of interest" description="Disordered" evidence="3">
    <location>
        <begin position="79"/>
        <end position="108"/>
    </location>
</feature>
<dbReference type="PANTHER" id="PTHR43107">
    <property type="entry name" value="LONG-CHAIN FATTY ACID TRANSPORT PROTEIN"/>
    <property type="match status" value="1"/>
</dbReference>
<proteinExistence type="inferred from homology"/>
<dbReference type="GO" id="GO:0005324">
    <property type="term" value="F:long-chain fatty acid transmembrane transporter activity"/>
    <property type="evidence" value="ECO:0007669"/>
    <property type="project" value="TreeGrafter"/>
</dbReference>
<feature type="compositionally biased region" description="Low complexity" evidence="3">
    <location>
        <begin position="79"/>
        <end position="105"/>
    </location>
</feature>
<dbReference type="GO" id="GO:0005777">
    <property type="term" value="C:peroxisome"/>
    <property type="evidence" value="ECO:0007669"/>
    <property type="project" value="TreeGrafter"/>
</dbReference>
<dbReference type="Gene3D" id="3.40.50.12780">
    <property type="entry name" value="N-terminal domain of ligase-like"/>
    <property type="match status" value="1"/>
</dbReference>
<protein>
    <submittedName>
        <fullName evidence="5">219c7445-098a-47fa-9450-0fa67c165ef8</fullName>
    </submittedName>
</protein>
<feature type="domain" description="AMP-dependent synthetase/ligase" evidence="4">
    <location>
        <begin position="103"/>
        <end position="484"/>
    </location>
</feature>
<keyword evidence="2" id="KW-0436">Ligase</keyword>
<evidence type="ECO:0000313" key="6">
    <source>
        <dbReference type="Proteomes" id="UP000289323"/>
    </source>
</evidence>
<evidence type="ECO:0000256" key="3">
    <source>
        <dbReference type="SAM" id="MobiDB-lite"/>
    </source>
</evidence>
<dbReference type="GO" id="GO:0005811">
    <property type="term" value="C:lipid droplet"/>
    <property type="evidence" value="ECO:0007669"/>
    <property type="project" value="TreeGrafter"/>
</dbReference>
<sequence length="671" mass="74557">METIATTTAALVPLSLYLNAKLHLHKDLRAIRRRAAARRAIARAARADRLSPYYLLEANAANPRLGAAQEAIWVRETTATTTTTTTTTTTSSTNDDTNTNSNDRTGNASRAQHYTFQDLLHKANQFARWFLAHGVRRGDLVGLYAANSAEFLFAWAGLWAAGAAPAMLNHRLRGDALAHCLRVSGARLVLVGPDPDGDRDGGGDGDGDGAWRRVEEVVKQAGGVRFVTMEQVVREVAGLSGERLPDELRGGVKPTDPFALFYTSGTTGLPKGCPLAVVAAFAQGDESTGAANADGGGERCYVCMPFYHGTGGITAMRQLIAGNTVCVAPKFSVSSFWRDIRDSRATIFVYVGETLRYLLAAPPSPLDRQHHVHTIFGNGLRPDVWQRFRDRFGITQVFEFFNSTEGMLALDNASRNDFTAHAVGHHGFLQRWKYHKYYVPVAVDAETGEIIRDPETGFARRMPYEVGGEILVRLPFERRFAGYWGDPESTEKKIVRDVFRKGDCYYRTGDALRRDSEGRWFFLDRLGDTFRWKGENVSTTEVSEVLGRYPGVLEAIVYGVQLPGHDGKAGAAAIHIDPARKQAFDHRDFLRHARTHLPRYAVPLFLRHVQAPSSTHNNKQNKVPLKREGVHPDKVTPGDEVFWIERHGKGNTYIPFTRQDWEDLHTGKAKL</sequence>
<organism evidence="5 6">
    <name type="scientific">Thermothielavioides terrestris</name>
    <dbReference type="NCBI Taxonomy" id="2587410"/>
    <lineage>
        <taxon>Eukaryota</taxon>
        <taxon>Fungi</taxon>
        <taxon>Dikarya</taxon>
        <taxon>Ascomycota</taxon>
        <taxon>Pezizomycotina</taxon>
        <taxon>Sordariomycetes</taxon>
        <taxon>Sordariomycetidae</taxon>
        <taxon>Sordariales</taxon>
        <taxon>Chaetomiaceae</taxon>
        <taxon>Thermothielavioides</taxon>
    </lineage>
</organism>
<dbReference type="PROSITE" id="PS00455">
    <property type="entry name" value="AMP_BINDING"/>
    <property type="match status" value="1"/>
</dbReference>
<dbReference type="EMBL" id="OUUZ01000001">
    <property type="protein sequence ID" value="SPQ17629.1"/>
    <property type="molecule type" value="Genomic_DNA"/>
</dbReference>
<dbReference type="Proteomes" id="UP000289323">
    <property type="component" value="Unassembled WGS sequence"/>
</dbReference>
<name>A0A446B569_9PEZI</name>
<comment type="similarity">
    <text evidence="1">Belongs to the ATP-dependent AMP-binding enzyme family.</text>
</comment>
<dbReference type="AlphaFoldDB" id="A0A446B569"/>
<dbReference type="GO" id="GO:0004467">
    <property type="term" value="F:long-chain fatty acid-CoA ligase activity"/>
    <property type="evidence" value="ECO:0007669"/>
    <property type="project" value="TreeGrafter"/>
</dbReference>
<evidence type="ECO:0000256" key="2">
    <source>
        <dbReference type="ARBA" id="ARBA00022598"/>
    </source>
</evidence>
<reference evidence="5 6" key="1">
    <citation type="submission" date="2018-04" db="EMBL/GenBank/DDBJ databases">
        <authorList>
            <person name="Huttner S."/>
            <person name="Dainat J."/>
        </authorList>
    </citation>
    <scope>NUCLEOTIDE SEQUENCE [LARGE SCALE GENOMIC DNA]</scope>
</reference>
<evidence type="ECO:0000259" key="4">
    <source>
        <dbReference type="Pfam" id="PF00501"/>
    </source>
</evidence>
<dbReference type="FunFam" id="3.30.300.30:FF:000002">
    <property type="entry name" value="Long-chain fatty acid transport protein 1"/>
    <property type="match status" value="1"/>
</dbReference>
<dbReference type="InterPro" id="IPR042099">
    <property type="entry name" value="ANL_N_sf"/>
</dbReference>
<dbReference type="Gene3D" id="3.30.300.30">
    <property type="match status" value="1"/>
</dbReference>